<protein>
    <submittedName>
        <fullName evidence="3">Uncharacterized protein</fullName>
    </submittedName>
</protein>
<dbReference type="AlphaFoldDB" id="L7UBP5"/>
<proteinExistence type="predicted"/>
<reference evidence="3 4" key="1">
    <citation type="journal article" date="2013" name="Genome Announc.">
        <title>Complete genome sequence of Myxococcus stipitatus strain DSM 14675, a fruiting myxobacterium.</title>
        <authorList>
            <person name="Huntley S."/>
            <person name="Kneip S."/>
            <person name="Treuner-Lange A."/>
            <person name="Sogaard-Andersen L."/>
        </authorList>
    </citation>
    <scope>NUCLEOTIDE SEQUENCE [LARGE SCALE GENOMIC DNA]</scope>
    <source>
        <strain evidence="4">DSM 14675 / JCM 12634 / Mx s8</strain>
    </source>
</reference>
<feature type="transmembrane region" description="Helical" evidence="2">
    <location>
        <begin position="63"/>
        <end position="84"/>
    </location>
</feature>
<name>L7UBP5_MYXSD</name>
<dbReference type="PATRIC" id="fig|1278073.3.peg.5108"/>
<keyword evidence="4" id="KW-1185">Reference proteome</keyword>
<evidence type="ECO:0000256" key="2">
    <source>
        <dbReference type="SAM" id="Phobius"/>
    </source>
</evidence>
<keyword evidence="2" id="KW-1133">Transmembrane helix</keyword>
<feature type="transmembrane region" description="Helical" evidence="2">
    <location>
        <begin position="90"/>
        <end position="112"/>
    </location>
</feature>
<dbReference type="HOGENOM" id="CLU_1169664_0_0_7"/>
<sequence>MDAVPRPATAQAIDTRHRAHSSVAMPALPLTPAPEQLPAGAPPPWPLPALRPPPPPLNEGSPVLILVLLAVAGPFLAGIVMWWVGRDRAVVTGGAALTLLSVLVLVGAAVFAQRQRHTMPARQHAHDALLAHLGICWARVRECAIVGAEHSSEDVLTHYILAMELEPWRNGSTGAEGDTPSASQCWQVRWRIEAAVAASVVPGTWFAVAYDRRSPNNSDTQWMQSLVTTSGATLPLR</sequence>
<accession>L7UBP5</accession>
<evidence type="ECO:0000256" key="1">
    <source>
        <dbReference type="SAM" id="MobiDB-lite"/>
    </source>
</evidence>
<feature type="region of interest" description="Disordered" evidence="1">
    <location>
        <begin position="31"/>
        <end position="53"/>
    </location>
</feature>
<keyword evidence="2" id="KW-0812">Transmembrane</keyword>
<feature type="compositionally biased region" description="Pro residues" evidence="1">
    <location>
        <begin position="40"/>
        <end position="53"/>
    </location>
</feature>
<dbReference type="EMBL" id="CP004025">
    <property type="protein sequence ID" value="AGC46321.1"/>
    <property type="molecule type" value="Genomic_DNA"/>
</dbReference>
<dbReference type="Proteomes" id="UP000011131">
    <property type="component" value="Chromosome"/>
</dbReference>
<organism evidence="3 4">
    <name type="scientific">Myxococcus stipitatus (strain DSM 14675 / JCM 12634 / Mx s8)</name>
    <dbReference type="NCBI Taxonomy" id="1278073"/>
    <lineage>
        <taxon>Bacteria</taxon>
        <taxon>Pseudomonadati</taxon>
        <taxon>Myxococcota</taxon>
        <taxon>Myxococcia</taxon>
        <taxon>Myxococcales</taxon>
        <taxon>Cystobacterineae</taxon>
        <taxon>Myxococcaceae</taxon>
        <taxon>Myxococcus</taxon>
    </lineage>
</organism>
<evidence type="ECO:0000313" key="3">
    <source>
        <dbReference type="EMBL" id="AGC46321.1"/>
    </source>
</evidence>
<evidence type="ECO:0000313" key="4">
    <source>
        <dbReference type="Proteomes" id="UP000011131"/>
    </source>
</evidence>
<dbReference type="KEGG" id="msd:MYSTI_05033"/>
<keyword evidence="2" id="KW-0472">Membrane</keyword>
<gene>
    <name evidence="3" type="ordered locus">MYSTI_05033</name>
</gene>